<dbReference type="EMBL" id="FQZB01000005">
    <property type="protein sequence ID" value="SHI95420.1"/>
    <property type="molecule type" value="Genomic_DNA"/>
</dbReference>
<accession>A0A1M6FCH6</accession>
<gene>
    <name evidence="1" type="ORF">SAMN02745163_01099</name>
</gene>
<name>A0A1M6FCH6_9CLOT</name>
<dbReference type="Proteomes" id="UP000184310">
    <property type="component" value="Unassembled WGS sequence"/>
</dbReference>
<evidence type="ECO:0000313" key="1">
    <source>
        <dbReference type="EMBL" id="SHI95420.1"/>
    </source>
</evidence>
<reference evidence="1 2" key="1">
    <citation type="submission" date="2016-11" db="EMBL/GenBank/DDBJ databases">
        <authorList>
            <person name="Jaros S."/>
            <person name="Januszkiewicz K."/>
            <person name="Wedrychowicz H."/>
        </authorList>
    </citation>
    <scope>NUCLEOTIDE SEQUENCE [LARGE SCALE GENOMIC DNA]</scope>
    <source>
        <strain evidence="1 2">DSM 21758</strain>
    </source>
</reference>
<sequence length="55" mass="6308">MNREGKNAASSKAKQMLIDGESWDDIMKETGLRQKDLKRIQTNEISSHILHVNKL</sequence>
<dbReference type="AlphaFoldDB" id="A0A1M6FCH6"/>
<proteinExistence type="predicted"/>
<dbReference type="RefSeq" id="WP_200802844.1">
    <property type="nucleotide sequence ID" value="NZ_FQZB01000005.1"/>
</dbReference>
<organism evidence="1 2">
    <name type="scientific">Clostridium cavendishii DSM 21758</name>
    <dbReference type="NCBI Taxonomy" id="1121302"/>
    <lineage>
        <taxon>Bacteria</taxon>
        <taxon>Bacillati</taxon>
        <taxon>Bacillota</taxon>
        <taxon>Clostridia</taxon>
        <taxon>Eubacteriales</taxon>
        <taxon>Clostridiaceae</taxon>
        <taxon>Clostridium</taxon>
    </lineage>
</organism>
<evidence type="ECO:0000313" key="2">
    <source>
        <dbReference type="Proteomes" id="UP000184310"/>
    </source>
</evidence>
<keyword evidence="2" id="KW-1185">Reference proteome</keyword>
<protein>
    <submittedName>
        <fullName evidence="1">Uncharacterized protein</fullName>
    </submittedName>
</protein>